<dbReference type="Pfam" id="PF13432">
    <property type="entry name" value="TPR_16"/>
    <property type="match status" value="1"/>
</dbReference>
<keyword evidence="1" id="KW-0802">TPR repeat</keyword>
<feature type="repeat" description="TPR" evidence="1">
    <location>
        <begin position="65"/>
        <end position="98"/>
    </location>
</feature>
<dbReference type="Proteomes" id="UP000811545">
    <property type="component" value="Unassembled WGS sequence"/>
</dbReference>
<dbReference type="EMBL" id="QLTW01000167">
    <property type="protein sequence ID" value="MBT9145773.1"/>
    <property type="molecule type" value="Genomic_DNA"/>
</dbReference>
<evidence type="ECO:0000313" key="3">
    <source>
        <dbReference type="Proteomes" id="UP000811545"/>
    </source>
</evidence>
<dbReference type="PANTHER" id="PTHR12558">
    <property type="entry name" value="CELL DIVISION CYCLE 16,23,27"/>
    <property type="match status" value="1"/>
</dbReference>
<dbReference type="InterPro" id="IPR019734">
    <property type="entry name" value="TPR_rpt"/>
</dbReference>
<evidence type="ECO:0000313" key="2">
    <source>
        <dbReference type="EMBL" id="MBT9145773.1"/>
    </source>
</evidence>
<name>A0A9E2BHR2_PSYF1</name>
<dbReference type="InterPro" id="IPR011990">
    <property type="entry name" value="TPR-like_helical_dom_sf"/>
</dbReference>
<keyword evidence="2" id="KW-0131">Cell cycle</keyword>
<dbReference type="Pfam" id="PF13174">
    <property type="entry name" value="TPR_6"/>
    <property type="match status" value="2"/>
</dbReference>
<dbReference type="AlphaFoldDB" id="A0A9E2BHR2"/>
<protein>
    <submittedName>
        <fullName evidence="2">Cell division coordinator CpoB</fullName>
    </submittedName>
</protein>
<dbReference type="PANTHER" id="PTHR12558:SF13">
    <property type="entry name" value="CELL DIVISION CYCLE PROTEIN 27 HOMOLOG"/>
    <property type="match status" value="1"/>
</dbReference>
<reference evidence="2 3" key="1">
    <citation type="journal article" date="2021" name="bioRxiv">
        <title>Unique metabolic strategies in Hadean analogues reveal hints for primordial physiology.</title>
        <authorList>
            <person name="Nobu M.K."/>
            <person name="Nakai R."/>
            <person name="Tamazawa S."/>
            <person name="Mori H."/>
            <person name="Toyoda A."/>
            <person name="Ijiri A."/>
            <person name="Suzuki S."/>
            <person name="Kurokawa K."/>
            <person name="Kamagata Y."/>
            <person name="Tamaki H."/>
        </authorList>
    </citation>
    <scope>NUCLEOTIDE SEQUENCE [LARGE SCALE GENOMIC DNA]</scope>
    <source>
        <strain evidence="2">BS525</strain>
    </source>
</reference>
<dbReference type="SUPFAM" id="SSF81901">
    <property type="entry name" value="HCP-like"/>
    <property type="match status" value="1"/>
</dbReference>
<sequence length="252" mass="28651">MGLLNSNNEKIQVLATLVREFPNSTYIPDALYELGNTYLAKNATEQAKVPYKRIIDQYPTSSVHRRALLQVGLIYFNLNRNTEALDYYKKAVSQYPGTSEARSALAGIRNIYVELNDVDAYLAYAKTLGDFANVTISEQDSLTYIAAENIYMSGNCQSAKEHFRRYIEQFPTGSFILNAHFYKADCHYKLNELHEALISFNFVIDRPKNMFTEQALLSAGEINFRLGNYAAALDNFNKLEIPDAGTHWPNEK</sequence>
<comment type="caution">
    <text evidence="2">The sequence shown here is derived from an EMBL/GenBank/DDBJ whole genome shotgun (WGS) entry which is preliminary data.</text>
</comment>
<dbReference type="PROSITE" id="PS50005">
    <property type="entry name" value="TPR"/>
    <property type="match status" value="2"/>
</dbReference>
<gene>
    <name evidence="2" type="primary">cpoB</name>
    <name evidence="2" type="ORF">DDT42_01650</name>
</gene>
<organism evidence="2 3">
    <name type="scientific">Psychracetigena formicireducens</name>
    <dbReference type="NCBI Taxonomy" id="2986056"/>
    <lineage>
        <taxon>Bacteria</taxon>
        <taxon>Bacillati</taxon>
        <taxon>Candidatus Lithacetigenota</taxon>
        <taxon>Candidatus Psychracetigena</taxon>
    </lineage>
</organism>
<accession>A0A9E2BHR2</accession>
<feature type="repeat" description="TPR" evidence="1">
    <location>
        <begin position="28"/>
        <end position="61"/>
    </location>
</feature>
<keyword evidence="2" id="KW-0132">Cell division</keyword>
<dbReference type="GO" id="GO:0051301">
    <property type="term" value="P:cell division"/>
    <property type="evidence" value="ECO:0007669"/>
    <property type="project" value="UniProtKB-KW"/>
</dbReference>
<dbReference type="Gene3D" id="1.25.40.10">
    <property type="entry name" value="Tetratricopeptide repeat domain"/>
    <property type="match status" value="2"/>
</dbReference>
<dbReference type="SMART" id="SM00028">
    <property type="entry name" value="TPR"/>
    <property type="match status" value="4"/>
</dbReference>
<proteinExistence type="predicted"/>
<evidence type="ECO:0000256" key="1">
    <source>
        <dbReference type="PROSITE-ProRule" id="PRU00339"/>
    </source>
</evidence>